<feature type="compositionally biased region" description="Basic and acidic residues" evidence="1">
    <location>
        <begin position="424"/>
        <end position="441"/>
    </location>
</feature>
<gene>
    <name evidence="2" type="ORF">LSTR_LSTR005753</name>
</gene>
<organism evidence="2 3">
    <name type="scientific">Laodelphax striatellus</name>
    <name type="common">Small brown planthopper</name>
    <name type="synonym">Delphax striatella</name>
    <dbReference type="NCBI Taxonomy" id="195883"/>
    <lineage>
        <taxon>Eukaryota</taxon>
        <taxon>Metazoa</taxon>
        <taxon>Ecdysozoa</taxon>
        <taxon>Arthropoda</taxon>
        <taxon>Hexapoda</taxon>
        <taxon>Insecta</taxon>
        <taxon>Pterygota</taxon>
        <taxon>Neoptera</taxon>
        <taxon>Paraneoptera</taxon>
        <taxon>Hemiptera</taxon>
        <taxon>Auchenorrhyncha</taxon>
        <taxon>Fulgoroidea</taxon>
        <taxon>Delphacidae</taxon>
        <taxon>Criomorphinae</taxon>
        <taxon>Laodelphax</taxon>
    </lineage>
</organism>
<accession>A0A482XJU0</accession>
<dbReference type="InParanoid" id="A0A482XJU0"/>
<evidence type="ECO:0000256" key="1">
    <source>
        <dbReference type="SAM" id="MobiDB-lite"/>
    </source>
</evidence>
<name>A0A482XJU0_LAOST</name>
<dbReference type="SMR" id="A0A482XJU0"/>
<dbReference type="OrthoDB" id="6637018at2759"/>
<proteinExistence type="predicted"/>
<dbReference type="AlphaFoldDB" id="A0A482XJU0"/>
<comment type="caution">
    <text evidence="2">The sequence shown here is derived from an EMBL/GenBank/DDBJ whole genome shotgun (WGS) entry which is preliminary data.</text>
</comment>
<evidence type="ECO:0000313" key="3">
    <source>
        <dbReference type="Proteomes" id="UP000291343"/>
    </source>
</evidence>
<reference evidence="2 3" key="1">
    <citation type="journal article" date="2017" name="Gigascience">
        <title>Genome sequence of the small brown planthopper, Laodelphax striatellus.</title>
        <authorList>
            <person name="Zhu J."/>
            <person name="Jiang F."/>
            <person name="Wang X."/>
            <person name="Yang P."/>
            <person name="Bao Y."/>
            <person name="Zhao W."/>
            <person name="Wang W."/>
            <person name="Lu H."/>
            <person name="Wang Q."/>
            <person name="Cui N."/>
            <person name="Li J."/>
            <person name="Chen X."/>
            <person name="Luo L."/>
            <person name="Yu J."/>
            <person name="Kang L."/>
            <person name="Cui F."/>
        </authorList>
    </citation>
    <scope>NUCLEOTIDE SEQUENCE [LARGE SCALE GENOMIC DNA]</scope>
    <source>
        <strain evidence="2">Lst14</strain>
    </source>
</reference>
<protein>
    <submittedName>
        <fullName evidence="2">Uncharacterized protein</fullName>
    </submittedName>
</protein>
<dbReference type="Proteomes" id="UP000291343">
    <property type="component" value="Unassembled WGS sequence"/>
</dbReference>
<dbReference type="EMBL" id="QKKF02008850">
    <property type="protein sequence ID" value="RZF45551.1"/>
    <property type="molecule type" value="Genomic_DNA"/>
</dbReference>
<sequence>MDIATNNDLKYFPEDELENIIAEVRKKRQQKWENHIASKSLALGSSNVDQMMEIFQSERKSSNSVAETNCSKEIQKTARVLEFCQCIDNGCECIQKKCTKDSDCNEKCTPIEENKTVKEPKKDIRRLQEENIDQESEVCPPASEEPKASEACKPFNCDIYPIEEECDAVSTSEQEIHEELDSNQGVPLTEQVIINHFEVSDAVGLEKVIERTVVGNGEKLELLNCKNCPEVETISENNLLKPSKFESTVLDKDHSKTAPKQYNKASLLPEEILFRLRNILKRLVTSLEQFKKHITKQKPDEEDEDNERKVKRANEFVSWFSRNYLYQLKRQRIKSLTHEACTLLEEHVQAQERAEAAIRAKAQHKKRIVKQPKSNVPKKLSMYCSSSLPKECWEKKSLKLARKKFGPPKSKNAPAKSGKVSLKPSERSLGKKDEKLPLKGNGKDDDLAIPLLLPCDSGKRFELFLLAKTMTELENLRGKMDKEDCADNCSNEETVKETLKKIAKQINDIYKSSSDFNENQLQKKASEEKIDVANSKLICIKHDENYQKKPKKMEYHHKNGIISEDGRSLCIPFCVDEETIESCKLYKREFEEYKNSLCCDPEGFLNLVERSADTVILKLIDSIAEEMEEGMNLLTNKLYELELKEVCS</sequence>
<evidence type="ECO:0000313" key="2">
    <source>
        <dbReference type="EMBL" id="RZF45551.1"/>
    </source>
</evidence>
<keyword evidence="3" id="KW-1185">Reference proteome</keyword>
<feature type="region of interest" description="Disordered" evidence="1">
    <location>
        <begin position="403"/>
        <end position="441"/>
    </location>
</feature>